<reference evidence="1 2" key="1">
    <citation type="submission" date="2017-07" db="EMBL/GenBank/DDBJ databases">
        <title>Leptospira spp. isolated from tropical soils.</title>
        <authorList>
            <person name="Thibeaux R."/>
            <person name="Iraola G."/>
            <person name="Ferres I."/>
            <person name="Bierque E."/>
            <person name="Girault D."/>
            <person name="Soupe-Gilbert M.-E."/>
            <person name="Picardeau M."/>
            <person name="Goarant C."/>
        </authorList>
    </citation>
    <scope>NUCLEOTIDE SEQUENCE [LARGE SCALE GENOMIC DNA]</scope>
    <source>
        <strain evidence="1 2">JW2-C-B1</strain>
    </source>
</reference>
<accession>A0ABX4N739</accession>
<comment type="caution">
    <text evidence="1">The sequence shown here is derived from an EMBL/GenBank/DDBJ whole genome shotgun (WGS) entry which is preliminary data.</text>
</comment>
<evidence type="ECO:0008006" key="3">
    <source>
        <dbReference type="Google" id="ProtNLM"/>
    </source>
</evidence>
<proteinExistence type="predicted"/>
<protein>
    <recommendedName>
        <fullName evidence="3">Lipoprotein</fullName>
    </recommendedName>
</protein>
<dbReference type="RefSeq" id="WP_100756332.1">
    <property type="nucleotide sequence ID" value="NZ_NPDP01000040.1"/>
</dbReference>
<dbReference type="EMBL" id="NPDP01000040">
    <property type="protein sequence ID" value="PJZ28403.1"/>
    <property type="molecule type" value="Genomic_DNA"/>
</dbReference>
<evidence type="ECO:0000313" key="2">
    <source>
        <dbReference type="Proteomes" id="UP000231919"/>
    </source>
</evidence>
<organism evidence="1 2">
    <name type="scientific">Leptospira kmetyi</name>
    <dbReference type="NCBI Taxonomy" id="408139"/>
    <lineage>
        <taxon>Bacteria</taxon>
        <taxon>Pseudomonadati</taxon>
        <taxon>Spirochaetota</taxon>
        <taxon>Spirochaetia</taxon>
        <taxon>Leptospirales</taxon>
        <taxon>Leptospiraceae</taxon>
        <taxon>Leptospira</taxon>
    </lineage>
</organism>
<evidence type="ECO:0000313" key="1">
    <source>
        <dbReference type="EMBL" id="PJZ28403.1"/>
    </source>
</evidence>
<gene>
    <name evidence="1" type="ORF">CH378_18190</name>
</gene>
<sequence>MSWKILLLLSIFLIHCQKINQIPVVAANPIGSKDNKVVFHFLDFSDRSVLIQLDLNRLSQKNSSETILERTFIQEMNIRSLEKEVVLESGSYSGKITLSYRTKRPIIFNYSARTVLRFLNASVKSDAVKKNECKIYDYDSSEDKEIVYICSTLDLTQEDHTFKFKNKESKRFDTMSTSFIWGIAVLGLFNTPSFYGFFAPILAGVAHFKNEIELLE</sequence>
<name>A0ABX4N739_9LEPT</name>
<keyword evidence="2" id="KW-1185">Reference proteome</keyword>
<dbReference type="Proteomes" id="UP000231919">
    <property type="component" value="Unassembled WGS sequence"/>
</dbReference>